<evidence type="ECO:0000313" key="2">
    <source>
        <dbReference type="EMBL" id="CAI9951832.1"/>
    </source>
</evidence>
<accession>A0AA86Q9D0</accession>
<keyword evidence="1" id="KW-0472">Membrane</keyword>
<dbReference type="Proteomes" id="UP001642409">
    <property type="component" value="Unassembled WGS sequence"/>
</dbReference>
<evidence type="ECO:0000313" key="4">
    <source>
        <dbReference type="Proteomes" id="UP001642409"/>
    </source>
</evidence>
<keyword evidence="4" id="KW-1185">Reference proteome</keyword>
<protein>
    <submittedName>
        <fullName evidence="3">Hypothetical_protein</fullName>
    </submittedName>
</protein>
<proteinExistence type="predicted"/>
<organism evidence="2">
    <name type="scientific">Hexamita inflata</name>
    <dbReference type="NCBI Taxonomy" id="28002"/>
    <lineage>
        <taxon>Eukaryota</taxon>
        <taxon>Metamonada</taxon>
        <taxon>Diplomonadida</taxon>
        <taxon>Hexamitidae</taxon>
        <taxon>Hexamitinae</taxon>
        <taxon>Hexamita</taxon>
    </lineage>
</organism>
<dbReference type="EMBL" id="CAXDID020000055">
    <property type="protein sequence ID" value="CAL6007476.1"/>
    <property type="molecule type" value="Genomic_DNA"/>
</dbReference>
<dbReference type="AlphaFoldDB" id="A0AA86Q9D0"/>
<dbReference type="EMBL" id="CATOUU010000825">
    <property type="protein sequence ID" value="CAI9951832.1"/>
    <property type="molecule type" value="Genomic_DNA"/>
</dbReference>
<evidence type="ECO:0000313" key="3">
    <source>
        <dbReference type="EMBL" id="CAL6007476.1"/>
    </source>
</evidence>
<keyword evidence="1" id="KW-1133">Transmembrane helix</keyword>
<reference evidence="3 4" key="2">
    <citation type="submission" date="2024-07" db="EMBL/GenBank/DDBJ databases">
        <authorList>
            <person name="Akdeniz Z."/>
        </authorList>
    </citation>
    <scope>NUCLEOTIDE SEQUENCE [LARGE SCALE GENOMIC DNA]</scope>
</reference>
<evidence type="ECO:0000256" key="1">
    <source>
        <dbReference type="SAM" id="Phobius"/>
    </source>
</evidence>
<name>A0AA86Q9D0_9EUKA</name>
<gene>
    <name evidence="3" type="ORF">HINF_LOCUS20661</name>
    <name evidence="2" type="ORF">HINF_LOCUS39477</name>
</gene>
<comment type="caution">
    <text evidence="2">The sequence shown here is derived from an EMBL/GenBank/DDBJ whole genome shotgun (WGS) entry which is preliminary data.</text>
</comment>
<feature type="transmembrane region" description="Helical" evidence="1">
    <location>
        <begin position="41"/>
        <end position="62"/>
    </location>
</feature>
<reference evidence="2" key="1">
    <citation type="submission" date="2023-06" db="EMBL/GenBank/DDBJ databases">
        <authorList>
            <person name="Kurt Z."/>
        </authorList>
    </citation>
    <scope>NUCLEOTIDE SEQUENCE</scope>
</reference>
<keyword evidence="1" id="KW-0812">Transmembrane</keyword>
<sequence length="158" mass="18063">MSCYFNDYLYNSKSNCQASCSGMCIQYSLTWQYCCKPKGSLWWLGPLFGGIVFIFVFICAACKTCALQKRRRQLMQQARTGAIAQQGQLLVANPMQIQQPQQVQQAPQNLYQPVHIANEQQYQYQAPKPNNEPNIPVMPDNIQYQPQQVNQISFPGVM</sequence>